<dbReference type="Pfam" id="PF18967">
    <property type="entry name" value="PycTM"/>
    <property type="match status" value="1"/>
</dbReference>
<evidence type="ECO:0000256" key="3">
    <source>
        <dbReference type="ARBA" id="ARBA00022692"/>
    </source>
</evidence>
<dbReference type="GO" id="GO:0005886">
    <property type="term" value="C:plasma membrane"/>
    <property type="evidence" value="ECO:0007669"/>
    <property type="project" value="UniProtKB-SubCell"/>
</dbReference>
<protein>
    <recommendedName>
        <fullName evidence="9">Pycsar effector protein domain-containing protein</fullName>
    </recommendedName>
</protein>
<keyword evidence="3 8" id="KW-0812">Transmembrane</keyword>
<dbReference type="InterPro" id="IPR043760">
    <property type="entry name" value="PycTM_dom"/>
</dbReference>
<comment type="caution">
    <text evidence="10">The sequence shown here is derived from an EMBL/GenBank/DDBJ whole genome shotgun (WGS) entry which is preliminary data.</text>
</comment>
<evidence type="ECO:0000256" key="8">
    <source>
        <dbReference type="SAM" id="Phobius"/>
    </source>
</evidence>
<accession>A0A437JAC6</accession>
<dbReference type="AlphaFoldDB" id="A0A437JAC6"/>
<organism evidence="10 11">
    <name type="scientific">Sphingobium algorifonticola</name>
    <dbReference type="NCBI Taxonomy" id="2008318"/>
    <lineage>
        <taxon>Bacteria</taxon>
        <taxon>Pseudomonadati</taxon>
        <taxon>Pseudomonadota</taxon>
        <taxon>Alphaproteobacteria</taxon>
        <taxon>Sphingomonadales</taxon>
        <taxon>Sphingomonadaceae</taxon>
        <taxon>Sphingobium</taxon>
    </lineage>
</organism>
<feature type="transmembrane region" description="Helical" evidence="8">
    <location>
        <begin position="41"/>
        <end position="59"/>
    </location>
</feature>
<evidence type="ECO:0000256" key="4">
    <source>
        <dbReference type="ARBA" id="ARBA00022741"/>
    </source>
</evidence>
<dbReference type="GO" id="GO:0000166">
    <property type="term" value="F:nucleotide binding"/>
    <property type="evidence" value="ECO:0007669"/>
    <property type="project" value="UniProtKB-KW"/>
</dbReference>
<keyword evidence="4" id="KW-0547">Nucleotide-binding</keyword>
<dbReference type="Proteomes" id="UP000282977">
    <property type="component" value="Unassembled WGS sequence"/>
</dbReference>
<comment type="subcellular location">
    <subcellularLocation>
        <location evidence="1">Cell membrane</location>
    </subcellularLocation>
</comment>
<reference evidence="10 11" key="1">
    <citation type="submission" date="2019-01" db="EMBL/GenBank/DDBJ databases">
        <authorList>
            <person name="Chen W.-M."/>
        </authorList>
    </citation>
    <scope>NUCLEOTIDE SEQUENCE [LARGE SCALE GENOMIC DNA]</scope>
    <source>
        <strain evidence="10 11">TLA-22</strain>
    </source>
</reference>
<keyword evidence="7 8" id="KW-0472">Membrane</keyword>
<evidence type="ECO:0000313" key="10">
    <source>
        <dbReference type="EMBL" id="RVT42447.1"/>
    </source>
</evidence>
<name>A0A437JAC6_9SPHN</name>
<dbReference type="GO" id="GO:0051607">
    <property type="term" value="P:defense response to virus"/>
    <property type="evidence" value="ECO:0007669"/>
    <property type="project" value="UniProtKB-KW"/>
</dbReference>
<keyword evidence="11" id="KW-1185">Reference proteome</keyword>
<keyword evidence="5 8" id="KW-1133">Transmembrane helix</keyword>
<feature type="domain" description="Pycsar effector protein" evidence="9">
    <location>
        <begin position="28"/>
        <end position="173"/>
    </location>
</feature>
<sequence length="182" mass="19930">MHPAPGTAATQRRVLAPNAIHLVRTTMASTLQLSQMADQKANMLMGAAFVVFTLSIGQLRSGQMILPIAILATGAFLAATCAILSVLPKVTHVEGPVGEDANILFFGIFTSMSEKDFADRIVDTLHDDEALYRVMLRDIHQNGQVLQRKKYRFLGYAYRLFLGALVLSFLAFLGEMATGRMV</sequence>
<evidence type="ECO:0000313" key="11">
    <source>
        <dbReference type="Proteomes" id="UP000282977"/>
    </source>
</evidence>
<keyword evidence="2" id="KW-1003">Cell membrane</keyword>
<keyword evidence="6" id="KW-0051">Antiviral defense</keyword>
<evidence type="ECO:0000256" key="7">
    <source>
        <dbReference type="ARBA" id="ARBA00023136"/>
    </source>
</evidence>
<evidence type="ECO:0000256" key="6">
    <source>
        <dbReference type="ARBA" id="ARBA00023118"/>
    </source>
</evidence>
<dbReference type="OrthoDB" id="338959at2"/>
<evidence type="ECO:0000256" key="5">
    <source>
        <dbReference type="ARBA" id="ARBA00022989"/>
    </source>
</evidence>
<feature type="transmembrane region" description="Helical" evidence="8">
    <location>
        <begin position="65"/>
        <end position="87"/>
    </location>
</feature>
<evidence type="ECO:0000256" key="2">
    <source>
        <dbReference type="ARBA" id="ARBA00022475"/>
    </source>
</evidence>
<evidence type="ECO:0000259" key="9">
    <source>
        <dbReference type="Pfam" id="PF18967"/>
    </source>
</evidence>
<proteinExistence type="predicted"/>
<dbReference type="EMBL" id="RZUL01000002">
    <property type="protein sequence ID" value="RVT42447.1"/>
    <property type="molecule type" value="Genomic_DNA"/>
</dbReference>
<gene>
    <name evidence="10" type="ORF">ENE74_07930</name>
</gene>
<evidence type="ECO:0000256" key="1">
    <source>
        <dbReference type="ARBA" id="ARBA00004236"/>
    </source>
</evidence>
<feature type="transmembrane region" description="Helical" evidence="8">
    <location>
        <begin position="156"/>
        <end position="174"/>
    </location>
</feature>